<organism evidence="2">
    <name type="scientific">marine metagenome</name>
    <dbReference type="NCBI Taxonomy" id="408172"/>
    <lineage>
        <taxon>unclassified sequences</taxon>
        <taxon>metagenomes</taxon>
        <taxon>ecological metagenomes</taxon>
    </lineage>
</organism>
<dbReference type="SUPFAM" id="SSF56235">
    <property type="entry name" value="N-terminal nucleophile aminohydrolases (Ntn hydrolases)"/>
    <property type="match status" value="1"/>
</dbReference>
<gene>
    <name evidence="2" type="ORF">METZ01_LOCUS70577</name>
</gene>
<dbReference type="InterPro" id="IPR043137">
    <property type="entry name" value="GGT_ssub_C"/>
</dbReference>
<proteinExistence type="predicted"/>
<dbReference type="InterPro" id="IPR029055">
    <property type="entry name" value="Ntn_hydrolases_N"/>
</dbReference>
<dbReference type="EMBL" id="UINC01004907">
    <property type="protein sequence ID" value="SVA17723.1"/>
    <property type="molecule type" value="Genomic_DNA"/>
</dbReference>
<sequence length="146" mass="15624">MLGEVDLNPRGVSSTTHKRSSMSSMMAPTITRQVNGALLATVSNGSRQIRKAILQLLINVIGYGMDKESAIQATCVYVEDSGICIEGGLPDRVIETVTPHYHGIRRLGRALSFGWIHSVIVRGAGLLSFGDSNHGGTNNMSAVVRC</sequence>
<name>A0A381TUH2_9ZZZZ</name>
<protein>
    <submittedName>
        <fullName evidence="2">Uncharacterized protein</fullName>
    </submittedName>
</protein>
<evidence type="ECO:0000256" key="1">
    <source>
        <dbReference type="SAM" id="MobiDB-lite"/>
    </source>
</evidence>
<dbReference type="AlphaFoldDB" id="A0A381TUH2"/>
<reference evidence="2" key="1">
    <citation type="submission" date="2018-05" db="EMBL/GenBank/DDBJ databases">
        <authorList>
            <person name="Lanie J.A."/>
            <person name="Ng W.-L."/>
            <person name="Kazmierczak K.M."/>
            <person name="Andrzejewski T.M."/>
            <person name="Davidsen T.M."/>
            <person name="Wayne K.J."/>
            <person name="Tettelin H."/>
            <person name="Glass J.I."/>
            <person name="Rusch D."/>
            <person name="Podicherti R."/>
            <person name="Tsui H.-C.T."/>
            <person name="Winkler M.E."/>
        </authorList>
    </citation>
    <scope>NUCLEOTIDE SEQUENCE</scope>
</reference>
<feature type="region of interest" description="Disordered" evidence="1">
    <location>
        <begin position="1"/>
        <end position="24"/>
    </location>
</feature>
<evidence type="ECO:0000313" key="2">
    <source>
        <dbReference type="EMBL" id="SVA17723.1"/>
    </source>
</evidence>
<accession>A0A381TUH2</accession>
<dbReference type="Pfam" id="PF01019">
    <property type="entry name" value="G_glu_transpept"/>
    <property type="match status" value="1"/>
</dbReference>
<dbReference type="Gene3D" id="3.60.20.40">
    <property type="match status" value="1"/>
</dbReference>